<comment type="similarity">
    <text evidence="2 4">Belongs to the flagella basal body rod proteins family.</text>
</comment>
<feature type="domain" description="Flagellar hook protein FlgE/F/G-like D1" evidence="7">
    <location>
        <begin position="88"/>
        <end position="153"/>
    </location>
</feature>
<name>A0A0U3MV69_9HYPH</name>
<proteinExistence type="inferred from homology"/>
<dbReference type="GO" id="GO:0030694">
    <property type="term" value="C:bacterial-type flagellum basal body, rod"/>
    <property type="evidence" value="ECO:0007669"/>
    <property type="project" value="UniProtKB-UniRule"/>
</dbReference>
<dbReference type="AlphaFoldDB" id="A0A0U3MV69"/>
<evidence type="ECO:0000256" key="3">
    <source>
        <dbReference type="ARBA" id="ARBA00023143"/>
    </source>
</evidence>
<reference evidence="8 9" key="1">
    <citation type="submission" date="2015-10" db="EMBL/GenBank/DDBJ databases">
        <title>The world's first case of liver abscess caused by Pannonibacter phragmitetus.</title>
        <authorList>
            <person name="Ming D."/>
            <person name="Wang M."/>
            <person name="Zhou Y."/>
            <person name="Jiang T."/>
            <person name="Hu S."/>
        </authorList>
    </citation>
    <scope>NUCLEOTIDE SEQUENCE [LARGE SCALE GENOMIC DNA]</scope>
    <source>
        <strain evidence="8 9">31801</strain>
    </source>
</reference>
<keyword evidence="8" id="KW-0282">Flagellum</keyword>
<dbReference type="InterPro" id="IPR012836">
    <property type="entry name" value="FlgF"/>
</dbReference>
<dbReference type="PANTHER" id="PTHR30435:SF19">
    <property type="entry name" value="FLAGELLAR BASAL-BODY ROD PROTEIN FLGG"/>
    <property type="match status" value="1"/>
</dbReference>
<evidence type="ECO:0000256" key="1">
    <source>
        <dbReference type="ARBA" id="ARBA00004117"/>
    </source>
</evidence>
<feature type="domain" description="Flagellar basal-body/hook protein C-terminal" evidence="6">
    <location>
        <begin position="196"/>
        <end position="237"/>
    </location>
</feature>
<dbReference type="PANTHER" id="PTHR30435">
    <property type="entry name" value="FLAGELLAR PROTEIN"/>
    <property type="match status" value="1"/>
</dbReference>
<dbReference type="STRING" id="121719.APZ00_15040"/>
<dbReference type="InterPro" id="IPR001444">
    <property type="entry name" value="Flag_bb_rod_N"/>
</dbReference>
<evidence type="ECO:0000256" key="4">
    <source>
        <dbReference type="RuleBase" id="RU362116"/>
    </source>
</evidence>
<dbReference type="Pfam" id="PF22692">
    <property type="entry name" value="LlgE_F_G_D1"/>
    <property type="match status" value="1"/>
</dbReference>
<evidence type="ECO:0000313" key="9">
    <source>
        <dbReference type="Proteomes" id="UP000064921"/>
    </source>
</evidence>
<keyword evidence="3 4" id="KW-0975">Bacterial flagellum</keyword>
<dbReference type="RefSeq" id="WP_058899428.1">
    <property type="nucleotide sequence ID" value="NZ_CP013068.1"/>
</dbReference>
<dbReference type="InterPro" id="IPR053967">
    <property type="entry name" value="LlgE_F_G-like_D1"/>
</dbReference>
<evidence type="ECO:0000256" key="2">
    <source>
        <dbReference type="ARBA" id="ARBA00009677"/>
    </source>
</evidence>
<dbReference type="GO" id="GO:0071978">
    <property type="term" value="P:bacterial-type flagellum-dependent swarming motility"/>
    <property type="evidence" value="ECO:0007669"/>
    <property type="project" value="TreeGrafter"/>
</dbReference>
<evidence type="ECO:0000259" key="7">
    <source>
        <dbReference type="Pfam" id="PF22692"/>
    </source>
</evidence>
<accession>A0A0U3MV69</accession>
<dbReference type="Proteomes" id="UP000064921">
    <property type="component" value="Chromosome"/>
</dbReference>
<gene>
    <name evidence="8" type="ORF">APZ00_15040</name>
</gene>
<sequence length="246" mass="26937">MENAQLINLSRQVALRRQLDVTANNLANMTTSGYKAKHMKFEEYLMPVAQATAFNRGDRTLSYVQDARTFTDFQAGGIIMTGNPLDLAVDGDGWFAVQMENGSEAYTRNGSFHLDSTGQLVTPDGRPVLTEGGPITFTTQDGQIDIAADGTISSELGVRGRIRLVAFQEPRNAVSIGNNLMTYTDPQPVARTRVIQGAVEQSNVHGITAVTELIEITRKYESVTKLMKDTYDLSRSAVERLGKSQA</sequence>
<dbReference type="KEGG" id="pphr:APZ00_15040"/>
<dbReference type="SUPFAM" id="SSF117143">
    <property type="entry name" value="Flagellar hook protein flgE"/>
    <property type="match status" value="1"/>
</dbReference>
<evidence type="ECO:0000313" key="8">
    <source>
        <dbReference type="EMBL" id="ALV28215.1"/>
    </source>
</evidence>
<dbReference type="InterPro" id="IPR037925">
    <property type="entry name" value="FlgE/F/G-like"/>
</dbReference>
<comment type="subcellular location">
    <subcellularLocation>
        <location evidence="1 4">Bacterial flagellum basal body</location>
    </subcellularLocation>
</comment>
<organism evidence="8 9">
    <name type="scientific">Pannonibacter phragmitetus</name>
    <dbReference type="NCBI Taxonomy" id="121719"/>
    <lineage>
        <taxon>Bacteria</taxon>
        <taxon>Pseudomonadati</taxon>
        <taxon>Pseudomonadota</taxon>
        <taxon>Alphaproteobacteria</taxon>
        <taxon>Hyphomicrobiales</taxon>
        <taxon>Stappiaceae</taxon>
        <taxon>Pannonibacter</taxon>
    </lineage>
</organism>
<keyword evidence="9" id="KW-1185">Reference proteome</keyword>
<evidence type="ECO:0000259" key="6">
    <source>
        <dbReference type="Pfam" id="PF06429"/>
    </source>
</evidence>
<keyword evidence="8" id="KW-0969">Cilium</keyword>
<dbReference type="eggNOG" id="COG4786">
    <property type="taxonomic scope" value="Bacteria"/>
</dbReference>
<dbReference type="Pfam" id="PF06429">
    <property type="entry name" value="Flg_bbr_C"/>
    <property type="match status" value="1"/>
</dbReference>
<protein>
    <recommendedName>
        <fullName evidence="4">Flagellar basal-body rod protein FlgF</fullName>
    </recommendedName>
</protein>
<feature type="domain" description="Flagellar basal body rod protein N-terminal" evidence="5">
    <location>
        <begin position="10"/>
        <end position="35"/>
    </location>
</feature>
<dbReference type="Pfam" id="PF00460">
    <property type="entry name" value="Flg_bb_rod"/>
    <property type="match status" value="1"/>
</dbReference>
<keyword evidence="8" id="KW-0966">Cell projection</keyword>
<dbReference type="EMBL" id="CP013068">
    <property type="protein sequence ID" value="ALV28215.1"/>
    <property type="molecule type" value="Genomic_DNA"/>
</dbReference>
<dbReference type="InterPro" id="IPR010930">
    <property type="entry name" value="Flg_bb/hook_C_dom"/>
</dbReference>
<evidence type="ECO:0000259" key="5">
    <source>
        <dbReference type="Pfam" id="PF00460"/>
    </source>
</evidence>
<dbReference type="NCBIfam" id="TIGR03506">
    <property type="entry name" value="FlgEFG_subfam"/>
    <property type="match status" value="1"/>
</dbReference>
<dbReference type="NCBIfam" id="TIGR02490">
    <property type="entry name" value="flgF"/>
    <property type="match status" value="1"/>
</dbReference>
<comment type="subunit">
    <text evidence="4">The basal body constitutes a major portion of the flagellar organelle and consists of five rings (E,L,P,S, and M) mounted on a central rod. The rod consists of about 26 subunits of FlgG in the distal portion, and FlgB, FlgC and FlgF are thought to build up the proximal portion of the rod with about 6 subunits each.</text>
</comment>
<dbReference type="InterPro" id="IPR020013">
    <property type="entry name" value="Flagellar_FlgE/F/G"/>
</dbReference>